<evidence type="ECO:0000256" key="4">
    <source>
        <dbReference type="ARBA" id="ARBA00022576"/>
    </source>
</evidence>
<comment type="subunit">
    <text evidence="3 8">Homodimer.</text>
</comment>
<dbReference type="InterPro" id="IPR015422">
    <property type="entry name" value="PyrdxlP-dep_Trfase_small"/>
</dbReference>
<dbReference type="Proteomes" id="UP001341840">
    <property type="component" value="Unassembled WGS sequence"/>
</dbReference>
<evidence type="ECO:0000259" key="9">
    <source>
        <dbReference type="Pfam" id="PF00155"/>
    </source>
</evidence>
<accession>A0ABU6R6Y7</accession>
<dbReference type="Gene3D" id="3.40.640.10">
    <property type="entry name" value="Type I PLP-dependent aspartate aminotransferase-like (Major domain)"/>
    <property type="match status" value="1"/>
</dbReference>
<gene>
    <name evidence="10" type="ORF">PIB30_014086</name>
</gene>
<comment type="cofactor">
    <cofactor evidence="1">
        <name>pyridoxal 5'-phosphate</name>
        <dbReference type="ChEBI" id="CHEBI:597326"/>
    </cofactor>
</comment>
<feature type="domain" description="Aminotransferase class I/classII large" evidence="9">
    <location>
        <begin position="84"/>
        <end position="441"/>
    </location>
</feature>
<reference evidence="10 11" key="1">
    <citation type="journal article" date="2023" name="Plants (Basel)">
        <title>Bridging the Gap: Combining Genomics and Transcriptomics Approaches to Understand Stylosanthes scabra, an Orphan Legume from the Brazilian Caatinga.</title>
        <authorList>
            <person name="Ferreira-Neto J.R.C."/>
            <person name="da Silva M.D."/>
            <person name="Binneck E."/>
            <person name="de Melo N.F."/>
            <person name="da Silva R.H."/>
            <person name="de Melo A.L.T.M."/>
            <person name="Pandolfi V."/>
            <person name="Bustamante F.O."/>
            <person name="Brasileiro-Vidal A.C."/>
            <person name="Benko-Iseppon A.M."/>
        </authorList>
    </citation>
    <scope>NUCLEOTIDE SEQUENCE [LARGE SCALE GENOMIC DNA]</scope>
    <source>
        <tissue evidence="10">Leaves</tissue>
    </source>
</reference>
<organism evidence="10 11">
    <name type="scientific">Stylosanthes scabra</name>
    <dbReference type="NCBI Taxonomy" id="79078"/>
    <lineage>
        <taxon>Eukaryota</taxon>
        <taxon>Viridiplantae</taxon>
        <taxon>Streptophyta</taxon>
        <taxon>Embryophyta</taxon>
        <taxon>Tracheophyta</taxon>
        <taxon>Spermatophyta</taxon>
        <taxon>Magnoliopsida</taxon>
        <taxon>eudicotyledons</taxon>
        <taxon>Gunneridae</taxon>
        <taxon>Pentapetalae</taxon>
        <taxon>rosids</taxon>
        <taxon>fabids</taxon>
        <taxon>Fabales</taxon>
        <taxon>Fabaceae</taxon>
        <taxon>Papilionoideae</taxon>
        <taxon>50 kb inversion clade</taxon>
        <taxon>dalbergioids sensu lato</taxon>
        <taxon>Dalbergieae</taxon>
        <taxon>Pterocarpus clade</taxon>
        <taxon>Stylosanthes</taxon>
    </lineage>
</organism>
<comment type="miscellaneous">
    <text evidence="8">In eukaryotes there are cytoplasmic, mitochondrial and chloroplastic isozymes.</text>
</comment>
<dbReference type="InterPro" id="IPR000796">
    <property type="entry name" value="Asp_trans"/>
</dbReference>
<sequence length="449" mass="48919">MASSSVLSVAAQCVSRNASSLSINETHKGKAKLGGSTLRFSKSSGRISMTVAVNVSRFEGIPMAPPDPILGVSEAFRADTSDAKLNLGVGAYRTEELQPYVLNVVKKAENLMLERGDNKEYLPIEGLAAFNKATAELLLGADNPAIKEQRVATVQGLSGTGSLRLGAALIERYFPGAKVLISAPTWGVVPWSEYRYYDPRTVGLDFEGMIEDIKAAPEGTFVLLHGCAHNPTGIDPTLEQWEKIADVIQQKNHIPFFDVAYQGFASGSLDEDAASVRLFVARGMEVLVAQSYSKNLGLYAERIGAMNVISSSSESATRVKSQLKRLARPMYSNPPVHGAKIVANVVGTPALFDEWKAEMEMMAGRIKNVRQKLYDSISSKDKSGKDWSFILKQIGMFSYTGLNKNQSDNMTNKWHVYMTKDGRISLAGLSLAKCEYLADAIIDSFHNVS</sequence>
<dbReference type="InterPro" id="IPR004839">
    <property type="entry name" value="Aminotransferase_I/II_large"/>
</dbReference>
<dbReference type="EC" id="2.6.1.1" evidence="8"/>
<protein>
    <recommendedName>
        <fullName evidence="8">Aspartate aminotransferase</fullName>
        <ecNumber evidence="8">2.6.1.1</ecNumber>
    </recommendedName>
</protein>
<keyword evidence="4 8" id="KW-0032">Aminotransferase</keyword>
<evidence type="ECO:0000256" key="1">
    <source>
        <dbReference type="ARBA" id="ARBA00001933"/>
    </source>
</evidence>
<dbReference type="EMBL" id="JASCZI010030245">
    <property type="protein sequence ID" value="MED6119715.1"/>
    <property type="molecule type" value="Genomic_DNA"/>
</dbReference>
<keyword evidence="11" id="KW-1185">Reference proteome</keyword>
<dbReference type="InterPro" id="IPR004838">
    <property type="entry name" value="NHTrfase_class1_PyrdxlP-BS"/>
</dbReference>
<keyword evidence="6" id="KW-0663">Pyridoxal phosphate</keyword>
<evidence type="ECO:0000256" key="7">
    <source>
        <dbReference type="ARBA" id="ARBA00049185"/>
    </source>
</evidence>
<evidence type="ECO:0000256" key="6">
    <source>
        <dbReference type="ARBA" id="ARBA00022898"/>
    </source>
</evidence>
<evidence type="ECO:0000313" key="10">
    <source>
        <dbReference type="EMBL" id="MED6119715.1"/>
    </source>
</evidence>
<dbReference type="CDD" id="cd00609">
    <property type="entry name" value="AAT_like"/>
    <property type="match status" value="1"/>
</dbReference>
<evidence type="ECO:0000256" key="5">
    <source>
        <dbReference type="ARBA" id="ARBA00022679"/>
    </source>
</evidence>
<evidence type="ECO:0000256" key="3">
    <source>
        <dbReference type="ARBA" id="ARBA00011738"/>
    </source>
</evidence>
<dbReference type="PANTHER" id="PTHR11879">
    <property type="entry name" value="ASPARTATE AMINOTRANSFERASE"/>
    <property type="match status" value="1"/>
</dbReference>
<dbReference type="Gene3D" id="3.90.1150.10">
    <property type="entry name" value="Aspartate Aminotransferase, domain 1"/>
    <property type="match status" value="1"/>
</dbReference>
<evidence type="ECO:0000256" key="2">
    <source>
        <dbReference type="ARBA" id="ARBA00007441"/>
    </source>
</evidence>
<name>A0ABU6R6Y7_9FABA</name>
<evidence type="ECO:0000256" key="8">
    <source>
        <dbReference type="RuleBase" id="RU000480"/>
    </source>
</evidence>
<proteinExistence type="inferred from homology"/>
<evidence type="ECO:0000313" key="11">
    <source>
        <dbReference type="Proteomes" id="UP001341840"/>
    </source>
</evidence>
<keyword evidence="5 8" id="KW-0808">Transferase</keyword>
<dbReference type="PRINTS" id="PR00799">
    <property type="entry name" value="TRANSAMINASE"/>
</dbReference>
<dbReference type="SUPFAM" id="SSF53383">
    <property type="entry name" value="PLP-dependent transferases"/>
    <property type="match status" value="1"/>
</dbReference>
<comment type="caution">
    <text evidence="10">The sequence shown here is derived from an EMBL/GenBank/DDBJ whole genome shotgun (WGS) entry which is preliminary data.</text>
</comment>
<comment type="catalytic activity">
    <reaction evidence="7 8">
        <text>L-aspartate + 2-oxoglutarate = oxaloacetate + L-glutamate</text>
        <dbReference type="Rhea" id="RHEA:21824"/>
        <dbReference type="ChEBI" id="CHEBI:16452"/>
        <dbReference type="ChEBI" id="CHEBI:16810"/>
        <dbReference type="ChEBI" id="CHEBI:29985"/>
        <dbReference type="ChEBI" id="CHEBI:29991"/>
        <dbReference type="EC" id="2.6.1.1"/>
    </reaction>
</comment>
<dbReference type="Pfam" id="PF00155">
    <property type="entry name" value="Aminotran_1_2"/>
    <property type="match status" value="1"/>
</dbReference>
<dbReference type="NCBIfam" id="NF006719">
    <property type="entry name" value="PRK09257.1"/>
    <property type="match status" value="1"/>
</dbReference>
<comment type="similarity">
    <text evidence="2">Belongs to the class-I pyridoxal-phosphate-dependent aminotransferase family.</text>
</comment>
<dbReference type="InterPro" id="IPR015424">
    <property type="entry name" value="PyrdxlP-dep_Trfase"/>
</dbReference>
<dbReference type="PANTHER" id="PTHR11879:SF46">
    <property type="entry name" value="ASPARTATE AMINOTRANSFERASE, CYTOPLASMIC"/>
    <property type="match status" value="1"/>
</dbReference>
<dbReference type="PROSITE" id="PS00105">
    <property type="entry name" value="AA_TRANSFER_CLASS_1"/>
    <property type="match status" value="1"/>
</dbReference>
<dbReference type="InterPro" id="IPR015421">
    <property type="entry name" value="PyrdxlP-dep_Trfase_major"/>
</dbReference>